<dbReference type="EMBL" id="CAJNOJ010000121">
    <property type="protein sequence ID" value="CAF1154719.1"/>
    <property type="molecule type" value="Genomic_DNA"/>
</dbReference>
<name>A0A814SZR4_ADIRI</name>
<comment type="caution">
    <text evidence="1">The sequence shown here is derived from an EMBL/GenBank/DDBJ whole genome shotgun (WGS) entry which is preliminary data.</text>
</comment>
<evidence type="ECO:0000313" key="3">
    <source>
        <dbReference type="Proteomes" id="UP000663828"/>
    </source>
</evidence>
<evidence type="ECO:0000313" key="2">
    <source>
        <dbReference type="EMBL" id="CAF1386448.1"/>
    </source>
</evidence>
<dbReference type="Proteomes" id="UP000663852">
    <property type="component" value="Unassembled WGS sequence"/>
</dbReference>
<evidence type="ECO:0000313" key="1">
    <source>
        <dbReference type="EMBL" id="CAF1154719.1"/>
    </source>
</evidence>
<evidence type="ECO:0000313" key="4">
    <source>
        <dbReference type="Proteomes" id="UP000663852"/>
    </source>
</evidence>
<organism evidence="1 4">
    <name type="scientific">Adineta ricciae</name>
    <name type="common">Rotifer</name>
    <dbReference type="NCBI Taxonomy" id="249248"/>
    <lineage>
        <taxon>Eukaryota</taxon>
        <taxon>Metazoa</taxon>
        <taxon>Spiralia</taxon>
        <taxon>Gnathifera</taxon>
        <taxon>Rotifera</taxon>
        <taxon>Eurotatoria</taxon>
        <taxon>Bdelloidea</taxon>
        <taxon>Adinetida</taxon>
        <taxon>Adinetidae</taxon>
        <taxon>Adineta</taxon>
    </lineage>
</organism>
<dbReference type="AlphaFoldDB" id="A0A814SZR4"/>
<proteinExistence type="predicted"/>
<sequence>MVSKGNIRIDFWNGYTEQLPVTLLLLGMPFEQLKLGLRQKSISQTKHKLADHILEEKEGSARDVRRRCAGCYEKISQLQWSEVGPAAEKKVKNFCPDYFNQKHLIF</sequence>
<dbReference type="EMBL" id="CAJNOR010003179">
    <property type="protein sequence ID" value="CAF1386448.1"/>
    <property type="molecule type" value="Genomic_DNA"/>
</dbReference>
<accession>A0A814SZR4</accession>
<keyword evidence="3" id="KW-1185">Reference proteome</keyword>
<dbReference type="Proteomes" id="UP000663828">
    <property type="component" value="Unassembled WGS sequence"/>
</dbReference>
<gene>
    <name evidence="1" type="ORF">EDS130_LOCUS22805</name>
    <name evidence="2" type="ORF">XAT740_LOCUS33363</name>
</gene>
<reference evidence="1" key="1">
    <citation type="submission" date="2021-02" db="EMBL/GenBank/DDBJ databases">
        <authorList>
            <person name="Nowell W R."/>
        </authorList>
    </citation>
    <scope>NUCLEOTIDE SEQUENCE</scope>
</reference>
<protein>
    <submittedName>
        <fullName evidence="1">Uncharacterized protein</fullName>
    </submittedName>
</protein>